<evidence type="ECO:0000259" key="4">
    <source>
        <dbReference type="SMART" id="SM00226"/>
    </source>
</evidence>
<evidence type="ECO:0000256" key="2">
    <source>
        <dbReference type="ARBA" id="ARBA00022801"/>
    </source>
</evidence>
<dbReference type="InterPro" id="IPR036196">
    <property type="entry name" value="Ptyr_pPase_sf"/>
</dbReference>
<evidence type="ECO:0000256" key="1">
    <source>
        <dbReference type="ARBA" id="ARBA00011063"/>
    </source>
</evidence>
<dbReference type="PANTHER" id="PTHR11717">
    <property type="entry name" value="LOW MOLECULAR WEIGHT PROTEIN TYROSINE PHOSPHATASE"/>
    <property type="match status" value="1"/>
</dbReference>
<accession>A0A1W1DYN2</accession>
<dbReference type="PRINTS" id="PR00719">
    <property type="entry name" value="LMWPTPASE"/>
</dbReference>
<keyword evidence="2 5" id="KW-0378">Hydrolase</keyword>
<name>A0A1W1DYN2_9ZZZZ</name>
<dbReference type="SUPFAM" id="SSF52788">
    <property type="entry name" value="Phosphotyrosine protein phosphatases I"/>
    <property type="match status" value="1"/>
</dbReference>
<evidence type="ECO:0000256" key="3">
    <source>
        <dbReference type="ARBA" id="ARBA00022912"/>
    </source>
</evidence>
<dbReference type="CDD" id="cd16343">
    <property type="entry name" value="LMWPTP"/>
    <property type="match status" value="1"/>
</dbReference>
<dbReference type="InterPro" id="IPR023485">
    <property type="entry name" value="Ptyr_pPase"/>
</dbReference>
<organism evidence="5">
    <name type="scientific">hydrothermal vent metagenome</name>
    <dbReference type="NCBI Taxonomy" id="652676"/>
    <lineage>
        <taxon>unclassified sequences</taxon>
        <taxon>metagenomes</taxon>
        <taxon>ecological metagenomes</taxon>
    </lineage>
</organism>
<proteinExistence type="inferred from homology"/>
<protein>
    <submittedName>
        <fullName evidence="5">Low molecular weight protein-tyrosine-phosphatase Wzb</fullName>
        <ecNumber evidence="5">3.1.3.48</ecNumber>
    </submittedName>
</protein>
<dbReference type="PANTHER" id="PTHR11717:SF31">
    <property type="entry name" value="LOW MOLECULAR WEIGHT PROTEIN-TYROSINE-PHOSPHATASE ETP-RELATED"/>
    <property type="match status" value="1"/>
</dbReference>
<dbReference type="EC" id="3.1.3.48" evidence="5"/>
<dbReference type="GO" id="GO:0004725">
    <property type="term" value="F:protein tyrosine phosphatase activity"/>
    <property type="evidence" value="ECO:0007669"/>
    <property type="project" value="UniProtKB-EC"/>
</dbReference>
<evidence type="ECO:0000313" key="5">
    <source>
        <dbReference type="EMBL" id="SFV86813.1"/>
    </source>
</evidence>
<sequence length="142" mass="16089">MMFNNILMVCVGNICRSPMAEALLREKCENIGVASAGVGALVGHSADTIAQELMREKNIDISTHKARQLDIELLSKYDLVLVMEKKHIDAVHHIVPSSRGRVHLLGKWSDFEISDPYQQSRYEFEVALELIERGVDEWINKI</sequence>
<feature type="domain" description="Phosphotyrosine protein phosphatase I" evidence="4">
    <location>
        <begin position="4"/>
        <end position="141"/>
    </location>
</feature>
<dbReference type="Gene3D" id="3.40.50.2300">
    <property type="match status" value="1"/>
</dbReference>
<dbReference type="EMBL" id="FPHY01000113">
    <property type="protein sequence ID" value="SFV86813.1"/>
    <property type="molecule type" value="Genomic_DNA"/>
</dbReference>
<reference evidence="5" key="1">
    <citation type="submission" date="2016-10" db="EMBL/GenBank/DDBJ databases">
        <authorList>
            <person name="de Groot N.N."/>
        </authorList>
    </citation>
    <scope>NUCLEOTIDE SEQUENCE</scope>
</reference>
<comment type="similarity">
    <text evidence="1">Belongs to the low molecular weight phosphotyrosine protein phosphatase family.</text>
</comment>
<keyword evidence="3" id="KW-0904">Protein phosphatase</keyword>
<dbReference type="SMART" id="SM00226">
    <property type="entry name" value="LMWPc"/>
    <property type="match status" value="1"/>
</dbReference>
<dbReference type="InterPro" id="IPR050438">
    <property type="entry name" value="LMW_PTPase"/>
</dbReference>
<dbReference type="Pfam" id="PF01451">
    <property type="entry name" value="LMWPc"/>
    <property type="match status" value="1"/>
</dbReference>
<dbReference type="InterPro" id="IPR017867">
    <property type="entry name" value="Tyr_phospatase_low_mol_wt"/>
</dbReference>
<dbReference type="AlphaFoldDB" id="A0A1W1DYN2"/>
<gene>
    <name evidence="5" type="ORF">MNB_SUP05-SYMBIONT-4-900</name>
</gene>